<dbReference type="Proteomes" id="UP000233332">
    <property type="component" value="Unassembled WGS sequence"/>
</dbReference>
<feature type="domain" description="FRG" evidence="1">
    <location>
        <begin position="38"/>
        <end position="158"/>
    </location>
</feature>
<accession>A0A2N3L6V4</accession>
<dbReference type="InterPro" id="IPR014966">
    <property type="entry name" value="FRG-dom"/>
</dbReference>
<evidence type="ECO:0000313" key="2">
    <source>
        <dbReference type="EMBL" id="PKR58427.1"/>
    </source>
</evidence>
<proteinExistence type="predicted"/>
<evidence type="ECO:0000313" key="3">
    <source>
        <dbReference type="Proteomes" id="UP000233332"/>
    </source>
</evidence>
<organism evidence="2 3">
    <name type="scientific">Thalassospira lohafexi</name>
    <dbReference type="NCBI Taxonomy" id="744227"/>
    <lineage>
        <taxon>Bacteria</taxon>
        <taxon>Pseudomonadati</taxon>
        <taxon>Pseudomonadota</taxon>
        <taxon>Alphaproteobacteria</taxon>
        <taxon>Rhodospirillales</taxon>
        <taxon>Thalassospiraceae</taxon>
        <taxon>Thalassospira</taxon>
    </lineage>
</organism>
<reference evidence="2 3" key="1">
    <citation type="submission" date="2017-09" db="EMBL/GenBank/DDBJ databases">
        <title>Biodiversity and function of Thalassospira species in the particle-attached aromatic-hydrocarbon-degrading consortia from the surface seawater of the China South Sea.</title>
        <authorList>
            <person name="Dong C."/>
            <person name="Lai Q."/>
            <person name="Shao Z."/>
        </authorList>
    </citation>
    <scope>NUCLEOTIDE SEQUENCE [LARGE SCALE GENOMIC DNA]</scope>
    <source>
        <strain evidence="2 3">139Z-12</strain>
    </source>
</reference>
<dbReference type="Pfam" id="PF08867">
    <property type="entry name" value="FRG"/>
    <property type="match status" value="1"/>
</dbReference>
<dbReference type="SMART" id="SM00901">
    <property type="entry name" value="FRG"/>
    <property type="match status" value="1"/>
</dbReference>
<dbReference type="AlphaFoldDB" id="A0A2N3L6V4"/>
<dbReference type="RefSeq" id="WP_101302336.1">
    <property type="nucleotide sequence ID" value="NZ_NXGX01000004.1"/>
</dbReference>
<protein>
    <recommendedName>
        <fullName evidence="1">FRG domain-containing protein</fullName>
    </recommendedName>
</protein>
<name>A0A2N3L6V4_9PROT</name>
<evidence type="ECO:0000259" key="1">
    <source>
        <dbReference type="SMART" id="SM00901"/>
    </source>
</evidence>
<keyword evidence="3" id="KW-1185">Reference proteome</keyword>
<comment type="caution">
    <text evidence="2">The sequence shown here is derived from an EMBL/GenBank/DDBJ whole genome shotgun (WGS) entry which is preliminary data.</text>
</comment>
<dbReference type="EMBL" id="NXGX01000004">
    <property type="protein sequence ID" value="PKR58427.1"/>
    <property type="molecule type" value="Genomic_DNA"/>
</dbReference>
<sequence length="275" mass="31959">MKTNKIELEERLSWDEFETKISQLLVDNDKARENSFTVVSEWIFRGQSNFGWGLETSLERFLRSNNLAGSEAFSASDYYRKLSSIVPAINSLTEFRCEDFSTDPINLKLWESLPKLELMCFARHHGFPTPLLDWSLSQYVAAFFAYANSDGHTDVAIYAFQEYAGKARAGWVSEPMWHEIGPYIETHPRHYRQQSCYTVCLAENQEKDIVFKNHIDAVVANPTSHNVKKFILPGEQKKYVLRKLDKMNINAHTLFDNHEGLMQDLAYRQFIFSDF</sequence>
<gene>
    <name evidence="2" type="ORF">COO92_11865</name>
</gene>